<reference evidence="1 2" key="1">
    <citation type="submission" date="2024-06" db="EMBL/GenBank/DDBJ databases">
        <title>Genome of Rhodovulum iodosum, a marine photoferrotroph.</title>
        <authorList>
            <person name="Bianchini G."/>
            <person name="Nikeleit V."/>
            <person name="Kappler A."/>
            <person name="Bryce C."/>
            <person name="Sanchez-Baracaldo P."/>
        </authorList>
    </citation>
    <scope>NUCLEOTIDE SEQUENCE [LARGE SCALE GENOMIC DNA]</scope>
    <source>
        <strain evidence="1 2">UT/N1</strain>
    </source>
</reference>
<gene>
    <name evidence="1" type="ORF">Ga0609869_002672</name>
</gene>
<dbReference type="InterPro" id="IPR010634">
    <property type="entry name" value="DUF1223"/>
</dbReference>
<dbReference type="SUPFAM" id="SSF52833">
    <property type="entry name" value="Thioredoxin-like"/>
    <property type="match status" value="1"/>
</dbReference>
<dbReference type="RefSeq" id="WP_125404990.1">
    <property type="nucleotide sequence ID" value="NZ_JBEHHI010000002.1"/>
</dbReference>
<dbReference type="Pfam" id="PF06764">
    <property type="entry name" value="DUF1223"/>
    <property type="match status" value="1"/>
</dbReference>
<accession>A0ABV3XWA8</accession>
<evidence type="ECO:0000313" key="1">
    <source>
        <dbReference type="EMBL" id="MEX5729319.1"/>
    </source>
</evidence>
<dbReference type="PANTHER" id="PTHR36057:SF1">
    <property type="entry name" value="LIPOPROTEIN LIPID ATTACHMENT SITE-LIKE PROTEIN, PUTATIVE (DUF1223)-RELATED"/>
    <property type="match status" value="1"/>
</dbReference>
<evidence type="ECO:0000313" key="2">
    <source>
        <dbReference type="Proteomes" id="UP001560019"/>
    </source>
</evidence>
<organism evidence="1 2">
    <name type="scientific">Rhodovulum iodosum</name>
    <dbReference type="NCBI Taxonomy" id="68291"/>
    <lineage>
        <taxon>Bacteria</taxon>
        <taxon>Pseudomonadati</taxon>
        <taxon>Pseudomonadota</taxon>
        <taxon>Alphaproteobacteria</taxon>
        <taxon>Rhodobacterales</taxon>
        <taxon>Paracoccaceae</taxon>
        <taxon>Rhodovulum</taxon>
    </lineage>
</organism>
<comment type="caution">
    <text evidence="1">The sequence shown here is derived from an EMBL/GenBank/DDBJ whole genome shotgun (WGS) entry which is preliminary data.</text>
</comment>
<dbReference type="PANTHER" id="PTHR36057">
    <property type="match status" value="1"/>
</dbReference>
<dbReference type="InterPro" id="IPR036249">
    <property type="entry name" value="Thioredoxin-like_sf"/>
</dbReference>
<sequence>MPRIVRAVTLIWIALYGVAQAEDRPVIIELFTSQGCSSCPPVDAMVAELAKRDDVIPLALHVDYWDYIGWKDVFAQPGFTRRQKAYARAAHTRSIYTPQIVVGGVDHVVGYRPMDVAQLIEAHRDAASPVSLSIVRDGDDVVITANSTETFAEDAVLQVVRYIPERVVDIGRGENAGRTLRYTNIVDAWKAVARWDGAAPLVVTLEADGEHPVVAIVQKSGPGQILAAARVR</sequence>
<proteinExistence type="predicted"/>
<dbReference type="Proteomes" id="UP001560019">
    <property type="component" value="Unassembled WGS sequence"/>
</dbReference>
<protein>
    <recommendedName>
        <fullName evidence="3">DUF1223 domain-containing protein</fullName>
    </recommendedName>
</protein>
<dbReference type="EMBL" id="JBEHHI010000002">
    <property type="protein sequence ID" value="MEX5729319.1"/>
    <property type="molecule type" value="Genomic_DNA"/>
</dbReference>
<evidence type="ECO:0008006" key="3">
    <source>
        <dbReference type="Google" id="ProtNLM"/>
    </source>
</evidence>
<keyword evidence="2" id="KW-1185">Reference proteome</keyword>
<name>A0ABV3XWA8_9RHOB</name>